<dbReference type="InterPro" id="IPR015655">
    <property type="entry name" value="PP2C"/>
</dbReference>
<comment type="caution">
    <text evidence="8">The sequence shown here is derived from an EMBL/GenBank/DDBJ whole genome shotgun (WGS) entry which is preliminary data.</text>
</comment>
<dbReference type="SUPFAM" id="SSF81606">
    <property type="entry name" value="PP2C-like"/>
    <property type="match status" value="1"/>
</dbReference>
<keyword evidence="2" id="KW-0479">Metal-binding</keyword>
<keyword evidence="9" id="KW-1185">Reference proteome</keyword>
<dbReference type="PANTHER" id="PTHR13832:SF840">
    <property type="entry name" value="PROTEIN PHOSPHATASE 2C 60-RELATED"/>
    <property type="match status" value="1"/>
</dbReference>
<reference evidence="8 9" key="1">
    <citation type="submission" date="2016-11" db="EMBL/GenBank/DDBJ databases">
        <title>The macronuclear genome of Stentor coeruleus: a giant cell with tiny introns.</title>
        <authorList>
            <person name="Slabodnick M."/>
            <person name="Ruby J.G."/>
            <person name="Reiff S.B."/>
            <person name="Swart E.C."/>
            <person name="Gosai S."/>
            <person name="Prabakaran S."/>
            <person name="Witkowska E."/>
            <person name="Larue G.E."/>
            <person name="Fisher S."/>
            <person name="Freeman R.M."/>
            <person name="Gunawardena J."/>
            <person name="Chu W."/>
            <person name="Stover N.A."/>
            <person name="Gregory B.D."/>
            <person name="Nowacki M."/>
            <person name="Derisi J."/>
            <person name="Roy S.W."/>
            <person name="Marshall W.F."/>
            <person name="Sood P."/>
        </authorList>
    </citation>
    <scope>NUCLEOTIDE SEQUENCE [LARGE SCALE GENOMIC DNA]</scope>
    <source>
        <strain evidence="8">WM001</strain>
    </source>
</reference>
<gene>
    <name evidence="8" type="ORF">SteCoe_30730</name>
</gene>
<dbReference type="FunFam" id="3.60.40.10:FF:000140">
    <property type="entry name" value="Protein phosphatase 2C"/>
    <property type="match status" value="1"/>
</dbReference>
<dbReference type="PROSITE" id="PS51746">
    <property type="entry name" value="PPM_2"/>
    <property type="match status" value="1"/>
</dbReference>
<dbReference type="Gene3D" id="3.60.40.10">
    <property type="entry name" value="PPM-type phosphatase domain"/>
    <property type="match status" value="1"/>
</dbReference>
<dbReference type="PROSITE" id="PS01032">
    <property type="entry name" value="PPM_1"/>
    <property type="match status" value="1"/>
</dbReference>
<dbReference type="InterPro" id="IPR000222">
    <property type="entry name" value="PP2C_BS"/>
</dbReference>
<dbReference type="PANTHER" id="PTHR13832">
    <property type="entry name" value="PROTEIN PHOSPHATASE 2C"/>
    <property type="match status" value="1"/>
</dbReference>
<dbReference type="InterPro" id="IPR036457">
    <property type="entry name" value="PPM-type-like_dom_sf"/>
</dbReference>
<protein>
    <recommendedName>
        <fullName evidence="7">PPM-type phosphatase domain-containing protein</fullName>
    </recommendedName>
</protein>
<proteinExistence type="inferred from homology"/>
<accession>A0A1R2B2X9</accession>
<dbReference type="AlphaFoldDB" id="A0A1R2B2X9"/>
<evidence type="ECO:0000256" key="5">
    <source>
        <dbReference type="ARBA" id="ARBA00023136"/>
    </source>
</evidence>
<evidence type="ECO:0000256" key="3">
    <source>
        <dbReference type="ARBA" id="ARBA00022801"/>
    </source>
</evidence>
<dbReference type="EMBL" id="MPUH01001019">
    <property type="protein sequence ID" value="OMJ71141.1"/>
    <property type="molecule type" value="Genomic_DNA"/>
</dbReference>
<name>A0A1R2B2X9_9CILI</name>
<keyword evidence="3 6" id="KW-0378">Hydrolase</keyword>
<dbReference type="GO" id="GO:0016020">
    <property type="term" value="C:membrane"/>
    <property type="evidence" value="ECO:0007669"/>
    <property type="project" value="UniProtKB-SubCell"/>
</dbReference>
<evidence type="ECO:0000313" key="8">
    <source>
        <dbReference type="EMBL" id="OMJ71141.1"/>
    </source>
</evidence>
<dbReference type="OrthoDB" id="10264738at2759"/>
<comment type="subcellular location">
    <subcellularLocation>
        <location evidence="1">Membrane</location>
        <topology evidence="1">Peripheral membrane protein</topology>
    </subcellularLocation>
</comment>
<dbReference type="Pfam" id="PF00481">
    <property type="entry name" value="PP2C"/>
    <property type="match status" value="1"/>
</dbReference>
<dbReference type="InterPro" id="IPR001932">
    <property type="entry name" value="PPM-type_phosphatase-like_dom"/>
</dbReference>
<dbReference type="GO" id="GO:0004722">
    <property type="term" value="F:protein serine/threonine phosphatase activity"/>
    <property type="evidence" value="ECO:0007669"/>
    <property type="project" value="InterPro"/>
</dbReference>
<evidence type="ECO:0000256" key="2">
    <source>
        <dbReference type="ARBA" id="ARBA00022723"/>
    </source>
</evidence>
<keyword evidence="4 6" id="KW-0904">Protein phosphatase</keyword>
<dbReference type="CDD" id="cd00143">
    <property type="entry name" value="PP2Cc"/>
    <property type="match status" value="1"/>
</dbReference>
<keyword evidence="5" id="KW-0472">Membrane</keyword>
<evidence type="ECO:0000256" key="4">
    <source>
        <dbReference type="ARBA" id="ARBA00022912"/>
    </source>
</evidence>
<evidence type="ECO:0000256" key="6">
    <source>
        <dbReference type="RuleBase" id="RU003465"/>
    </source>
</evidence>
<evidence type="ECO:0000259" key="7">
    <source>
        <dbReference type="PROSITE" id="PS51746"/>
    </source>
</evidence>
<dbReference type="Proteomes" id="UP000187209">
    <property type="component" value="Unassembled WGS sequence"/>
</dbReference>
<feature type="domain" description="PPM-type phosphatase" evidence="7">
    <location>
        <begin position="23"/>
        <end position="304"/>
    </location>
</feature>
<dbReference type="SMART" id="SM00332">
    <property type="entry name" value="PP2Cc"/>
    <property type="match status" value="1"/>
</dbReference>
<evidence type="ECO:0000313" key="9">
    <source>
        <dbReference type="Proteomes" id="UP000187209"/>
    </source>
</evidence>
<evidence type="ECO:0000256" key="1">
    <source>
        <dbReference type="ARBA" id="ARBA00004170"/>
    </source>
</evidence>
<dbReference type="GO" id="GO:0046872">
    <property type="term" value="F:metal ion binding"/>
    <property type="evidence" value="ECO:0007669"/>
    <property type="project" value="UniProtKB-KW"/>
</dbReference>
<sequence length="306" mass="34050">MGPYLSSPIRDKKTLTSENARTKCASCEMQGWRNTMEDAKLVNLSLSETSMLFGVFDGHGGKEIAEFVSRHFCQELLSNRAFQNRNYEQALKDTFLRMDELLKTQDGLKEVIRIAKDLPDNYPVQADPSMMVAGCTSVVALIVNNTLYVANAGDSRCILCRDGRAIELSQDHKPDLPQERDRIIRAGGIVEDGRVMGNLNLSRSIGDMDYKKNTSIPPKDQMISAYPDVRIEELGNKDQFLVLACDGVWDMLTSQECVDFVAQRIKNKPLNVIAEEVLDRCLAPDIASSGGLGCDNTTIVIVELKH</sequence>
<organism evidence="8 9">
    <name type="scientific">Stentor coeruleus</name>
    <dbReference type="NCBI Taxonomy" id="5963"/>
    <lineage>
        <taxon>Eukaryota</taxon>
        <taxon>Sar</taxon>
        <taxon>Alveolata</taxon>
        <taxon>Ciliophora</taxon>
        <taxon>Postciliodesmatophora</taxon>
        <taxon>Heterotrichea</taxon>
        <taxon>Heterotrichida</taxon>
        <taxon>Stentoridae</taxon>
        <taxon>Stentor</taxon>
    </lineage>
</organism>
<comment type="similarity">
    <text evidence="6">Belongs to the PP2C family.</text>
</comment>